<dbReference type="Pfam" id="PF00563">
    <property type="entry name" value="EAL"/>
    <property type="match status" value="1"/>
</dbReference>
<organism evidence="8 9">
    <name type="scientific">Halomonas urumqiensis</name>
    <dbReference type="NCBI Taxonomy" id="1684789"/>
    <lineage>
        <taxon>Bacteria</taxon>
        <taxon>Pseudomonadati</taxon>
        <taxon>Pseudomonadota</taxon>
        <taxon>Gammaproteobacteria</taxon>
        <taxon>Oceanospirillales</taxon>
        <taxon>Halomonadaceae</taxon>
        <taxon>Halomonas</taxon>
    </lineage>
</organism>
<evidence type="ECO:0000256" key="3">
    <source>
        <dbReference type="SAM" id="Phobius"/>
    </source>
</evidence>
<dbReference type="PROSITE" id="PS50112">
    <property type="entry name" value="PAS"/>
    <property type="match status" value="1"/>
</dbReference>
<gene>
    <name evidence="8" type="ORF">C1H70_14830</name>
</gene>
<dbReference type="SUPFAM" id="SSF53850">
    <property type="entry name" value="Periplasmic binding protein-like II"/>
    <property type="match status" value="1"/>
</dbReference>
<dbReference type="SMART" id="SM00091">
    <property type="entry name" value="PAS"/>
    <property type="match status" value="1"/>
</dbReference>
<evidence type="ECO:0000313" key="9">
    <source>
        <dbReference type="Proteomes" id="UP000235547"/>
    </source>
</evidence>
<dbReference type="CDD" id="cd01949">
    <property type="entry name" value="GGDEF"/>
    <property type="match status" value="1"/>
</dbReference>
<evidence type="ECO:0000256" key="1">
    <source>
        <dbReference type="ARBA" id="ARBA00012282"/>
    </source>
</evidence>
<dbReference type="PANTHER" id="PTHR44757:SF2">
    <property type="entry name" value="BIOFILM ARCHITECTURE MAINTENANCE PROTEIN MBAA"/>
    <property type="match status" value="1"/>
</dbReference>
<dbReference type="Gene3D" id="3.30.450.20">
    <property type="entry name" value="PAS domain"/>
    <property type="match status" value="1"/>
</dbReference>
<dbReference type="Gene3D" id="3.20.20.450">
    <property type="entry name" value="EAL domain"/>
    <property type="match status" value="1"/>
</dbReference>
<dbReference type="AlphaFoldDB" id="A0A2N7UDU6"/>
<protein>
    <recommendedName>
        <fullName evidence="1">cyclic-guanylate-specific phosphodiesterase</fullName>
        <ecNumber evidence="1">3.1.4.52</ecNumber>
    </recommendedName>
</protein>
<dbReference type="CDD" id="cd01948">
    <property type="entry name" value="EAL"/>
    <property type="match status" value="1"/>
</dbReference>
<feature type="domain" description="PAC" evidence="5">
    <location>
        <begin position="357"/>
        <end position="409"/>
    </location>
</feature>
<dbReference type="EC" id="3.1.4.52" evidence="1"/>
<dbReference type="SMART" id="SM00062">
    <property type="entry name" value="PBPb"/>
    <property type="match status" value="1"/>
</dbReference>
<dbReference type="SUPFAM" id="SSF141868">
    <property type="entry name" value="EAL domain-like"/>
    <property type="match status" value="1"/>
</dbReference>
<dbReference type="Pfam" id="PF08448">
    <property type="entry name" value="PAS_4"/>
    <property type="match status" value="1"/>
</dbReference>
<keyword evidence="3" id="KW-0812">Transmembrane</keyword>
<dbReference type="PROSITE" id="PS50883">
    <property type="entry name" value="EAL"/>
    <property type="match status" value="1"/>
</dbReference>
<dbReference type="InterPro" id="IPR001638">
    <property type="entry name" value="Solute-binding_3/MltF_N"/>
</dbReference>
<dbReference type="GO" id="GO:0071111">
    <property type="term" value="F:cyclic-guanylate-specific phosphodiesterase activity"/>
    <property type="evidence" value="ECO:0007669"/>
    <property type="project" value="UniProtKB-EC"/>
</dbReference>
<keyword evidence="9" id="KW-1185">Reference proteome</keyword>
<dbReference type="Proteomes" id="UP000235547">
    <property type="component" value="Unassembled WGS sequence"/>
</dbReference>
<accession>A0A2N7UDU6</accession>
<reference evidence="8 9" key="1">
    <citation type="submission" date="2018-01" db="EMBL/GenBank/DDBJ databases">
        <title>Halomonas endophytica sp. nov., isolated from storage liquid in the stems of Populus euphratica.</title>
        <authorList>
            <person name="Chen C."/>
        </authorList>
    </citation>
    <scope>NUCLEOTIDE SEQUENCE [LARGE SCALE GENOMIC DNA]</scope>
    <source>
        <strain evidence="8 9">BZ-SZ-XJ27</strain>
    </source>
</reference>
<keyword evidence="3" id="KW-0472">Membrane</keyword>
<evidence type="ECO:0000256" key="2">
    <source>
        <dbReference type="ARBA" id="ARBA00022636"/>
    </source>
</evidence>
<dbReference type="FunFam" id="3.20.20.450:FF:000001">
    <property type="entry name" value="Cyclic di-GMP phosphodiesterase yahA"/>
    <property type="match status" value="1"/>
</dbReference>
<dbReference type="InterPro" id="IPR000700">
    <property type="entry name" value="PAS-assoc_C"/>
</dbReference>
<dbReference type="CDD" id="cd00130">
    <property type="entry name" value="PAS"/>
    <property type="match status" value="1"/>
</dbReference>
<evidence type="ECO:0000313" key="8">
    <source>
        <dbReference type="EMBL" id="PMR78628.1"/>
    </source>
</evidence>
<dbReference type="PROSITE" id="PS50887">
    <property type="entry name" value="GGDEF"/>
    <property type="match status" value="1"/>
</dbReference>
<dbReference type="NCBIfam" id="TIGR00229">
    <property type="entry name" value="sensory_box"/>
    <property type="match status" value="1"/>
</dbReference>
<evidence type="ECO:0000259" key="5">
    <source>
        <dbReference type="PROSITE" id="PS50113"/>
    </source>
</evidence>
<dbReference type="InterPro" id="IPR052155">
    <property type="entry name" value="Biofilm_reg_signaling"/>
</dbReference>
<feature type="domain" description="GGDEF" evidence="7">
    <location>
        <begin position="441"/>
        <end position="578"/>
    </location>
</feature>
<keyword evidence="2" id="KW-0973">c-di-GMP</keyword>
<comment type="caution">
    <text evidence="8">The sequence shown here is derived from an EMBL/GenBank/DDBJ whole genome shotgun (WGS) entry which is preliminary data.</text>
</comment>
<dbReference type="PANTHER" id="PTHR44757">
    <property type="entry name" value="DIGUANYLATE CYCLASE DGCP"/>
    <property type="match status" value="1"/>
</dbReference>
<dbReference type="InterPro" id="IPR035919">
    <property type="entry name" value="EAL_sf"/>
</dbReference>
<keyword evidence="3" id="KW-1133">Transmembrane helix</keyword>
<dbReference type="InterPro" id="IPR001633">
    <property type="entry name" value="EAL_dom"/>
</dbReference>
<dbReference type="Gene3D" id="3.30.70.270">
    <property type="match status" value="1"/>
</dbReference>
<dbReference type="SMART" id="SM00052">
    <property type="entry name" value="EAL"/>
    <property type="match status" value="1"/>
</dbReference>
<dbReference type="InterPro" id="IPR000160">
    <property type="entry name" value="GGDEF_dom"/>
</dbReference>
<feature type="transmembrane region" description="Helical" evidence="3">
    <location>
        <begin position="247"/>
        <end position="269"/>
    </location>
</feature>
<dbReference type="SUPFAM" id="SSF55785">
    <property type="entry name" value="PYP-like sensor domain (PAS domain)"/>
    <property type="match status" value="1"/>
</dbReference>
<name>A0A2N7UDU6_9GAMM</name>
<dbReference type="OrthoDB" id="9816034at2"/>
<sequence length="840" mass="93863">MWIALLLPTLVLAQPLRVGVYHNPPKLFIDDQGQPSGILWELLEAIASQEAWRLDPVDCRWQACLEALVDERLDLLPDVAWSQARSAQLAFHREPALHSWSQIYQRPGTALDAIPDLDGKRVAVLQGSIQQTYLENLGEGFGITLDLLAVDTYAAGFEATLAGQVEAVVANRHFGDWQARQLGLSATPIMFQPARLFYAAPAGRKASVLAAIDEHLIAWKPTQNTPYHEILERWSVRNDDQFRIPEWLWWSLGGLTAMLALALVGNMLLRRRVAERTTRLAASEQRLAAILDSVEAFIFIKTPDLRYTYVNRKVCELLNRSATSILGHRDEEFFDADTAARLRANDLRVIEGGEKVTDEETNLLPRGGKPHVFLSVKLPLYDARGEVVSLCGISTDITEYREIQESNRLLANFNPVTGLPNRQRFMDKLTQAILNTRHRHPFIALLLIDLDHFKLVNDLHSHEAGDRLLRHVAQRLGLIVDDTDTLAHLGDDEFALLIDNLAPPLESAAHRIEQLGERLLAAVQRNGGEEDTPTITASLGLTLFSRHDVEPGGAMQQADIALAQAKAAGGNTLRFFNDQMQVRVMERVRLERDLQRALQRDEFRLCYQLKVDTDERPVGVEALIRWQHPERGLIPPVEFIPLAEQSQLILAIGQWVVETACEVLSRWADDEAREQLSMAVNVSAVQFHDPGFVSQIKAVLAESGAPAERLMLEVTESVLMEEPESVRNTLAALRELGIRLALDDFGTGYSSLNYLKRLPLDELKIDRSFILGIPHDASDTAIVETTLTLATHLGLDVVAEGVENDAQFQWLKARGCRVFQGYRFGKPVELESLALAATSA</sequence>
<feature type="domain" description="EAL" evidence="6">
    <location>
        <begin position="587"/>
        <end position="840"/>
    </location>
</feature>
<dbReference type="Gene3D" id="3.40.190.10">
    <property type="entry name" value="Periplasmic binding protein-like II"/>
    <property type="match status" value="2"/>
</dbReference>
<dbReference type="EMBL" id="PNRG01000033">
    <property type="protein sequence ID" value="PMR78628.1"/>
    <property type="molecule type" value="Genomic_DNA"/>
</dbReference>
<dbReference type="InterPro" id="IPR043128">
    <property type="entry name" value="Rev_trsase/Diguanyl_cyclase"/>
</dbReference>
<dbReference type="SMART" id="SM00267">
    <property type="entry name" value="GGDEF"/>
    <property type="match status" value="1"/>
</dbReference>
<evidence type="ECO:0000259" key="6">
    <source>
        <dbReference type="PROSITE" id="PS50883"/>
    </source>
</evidence>
<evidence type="ECO:0000259" key="7">
    <source>
        <dbReference type="PROSITE" id="PS50887"/>
    </source>
</evidence>
<dbReference type="Pfam" id="PF00497">
    <property type="entry name" value="SBP_bac_3"/>
    <property type="match status" value="1"/>
</dbReference>
<dbReference type="InterPro" id="IPR013656">
    <property type="entry name" value="PAS_4"/>
</dbReference>
<dbReference type="NCBIfam" id="TIGR00254">
    <property type="entry name" value="GGDEF"/>
    <property type="match status" value="1"/>
</dbReference>
<proteinExistence type="predicted"/>
<dbReference type="SUPFAM" id="SSF55073">
    <property type="entry name" value="Nucleotide cyclase"/>
    <property type="match status" value="1"/>
</dbReference>
<dbReference type="PROSITE" id="PS50113">
    <property type="entry name" value="PAC"/>
    <property type="match status" value="1"/>
</dbReference>
<evidence type="ECO:0000259" key="4">
    <source>
        <dbReference type="PROSITE" id="PS50112"/>
    </source>
</evidence>
<dbReference type="InterPro" id="IPR035965">
    <property type="entry name" value="PAS-like_dom_sf"/>
</dbReference>
<dbReference type="InterPro" id="IPR029787">
    <property type="entry name" value="Nucleotide_cyclase"/>
</dbReference>
<feature type="domain" description="PAS" evidence="4">
    <location>
        <begin position="283"/>
        <end position="353"/>
    </location>
</feature>
<dbReference type="InterPro" id="IPR000014">
    <property type="entry name" value="PAS"/>
</dbReference>
<dbReference type="Pfam" id="PF00990">
    <property type="entry name" value="GGDEF"/>
    <property type="match status" value="1"/>
</dbReference>